<name>A0A9W4SY35_9GLOM</name>
<dbReference type="AlphaFoldDB" id="A0A9W4SY35"/>
<protein>
    <submittedName>
        <fullName evidence="1">2792_t:CDS:1</fullName>
    </submittedName>
</protein>
<evidence type="ECO:0000313" key="2">
    <source>
        <dbReference type="Proteomes" id="UP001153678"/>
    </source>
</evidence>
<comment type="caution">
    <text evidence="1">The sequence shown here is derived from an EMBL/GenBank/DDBJ whole genome shotgun (WGS) entry which is preliminary data.</text>
</comment>
<evidence type="ECO:0000313" key="1">
    <source>
        <dbReference type="EMBL" id="CAI2187784.1"/>
    </source>
</evidence>
<keyword evidence="2" id="KW-1185">Reference proteome</keyword>
<reference evidence="1" key="1">
    <citation type="submission" date="2022-08" db="EMBL/GenBank/DDBJ databases">
        <authorList>
            <person name="Kallberg Y."/>
            <person name="Tangrot J."/>
            <person name="Rosling A."/>
        </authorList>
    </citation>
    <scope>NUCLEOTIDE SEQUENCE</scope>
    <source>
        <strain evidence="1">Wild A</strain>
    </source>
</reference>
<dbReference type="EMBL" id="CAMKVN010004812">
    <property type="protein sequence ID" value="CAI2187784.1"/>
    <property type="molecule type" value="Genomic_DNA"/>
</dbReference>
<accession>A0A9W4SY35</accession>
<gene>
    <name evidence="1" type="ORF">FWILDA_LOCUS13255</name>
</gene>
<dbReference type="Proteomes" id="UP001153678">
    <property type="component" value="Unassembled WGS sequence"/>
</dbReference>
<sequence length="170" mass="19587">METSYETSSVASLNLCEGQRQLVSVSRTTRSFTVPKLPLIVLKKFYNVELEEIQFGLEQTLARNEAQVILNQIKLRILSDWKNSKRKATDYDTDKDDIDALTFPTEKLTTTLQSYLHSQKVLNESIELDTYKKGEKGYESCFKSKYSEIKKCFRKSIREKSTSEKSSSSD</sequence>
<organism evidence="1 2">
    <name type="scientific">Funneliformis geosporum</name>
    <dbReference type="NCBI Taxonomy" id="1117311"/>
    <lineage>
        <taxon>Eukaryota</taxon>
        <taxon>Fungi</taxon>
        <taxon>Fungi incertae sedis</taxon>
        <taxon>Mucoromycota</taxon>
        <taxon>Glomeromycotina</taxon>
        <taxon>Glomeromycetes</taxon>
        <taxon>Glomerales</taxon>
        <taxon>Glomeraceae</taxon>
        <taxon>Funneliformis</taxon>
    </lineage>
</organism>
<dbReference type="OrthoDB" id="2440309at2759"/>
<proteinExistence type="predicted"/>